<name>A0A7C5L756_AQUAO</name>
<protein>
    <submittedName>
        <fullName evidence="2">DUF420 domain-containing protein</fullName>
    </submittedName>
</protein>
<dbReference type="Pfam" id="PF04238">
    <property type="entry name" value="DUF420"/>
    <property type="match status" value="1"/>
</dbReference>
<keyword evidence="1" id="KW-0812">Transmembrane</keyword>
<dbReference type="Proteomes" id="UP000885792">
    <property type="component" value="Unassembled WGS sequence"/>
</dbReference>
<dbReference type="PANTHER" id="PTHR37692:SF1">
    <property type="entry name" value="DUF420 DOMAIN-CONTAINING PROTEIN"/>
    <property type="match status" value="1"/>
</dbReference>
<feature type="transmembrane region" description="Helical" evidence="1">
    <location>
        <begin position="110"/>
        <end position="132"/>
    </location>
</feature>
<accession>A0A7C5L756</accession>
<evidence type="ECO:0000256" key="1">
    <source>
        <dbReference type="SAM" id="Phobius"/>
    </source>
</evidence>
<proteinExistence type="predicted"/>
<feature type="transmembrane region" description="Helical" evidence="1">
    <location>
        <begin position="6"/>
        <end position="28"/>
    </location>
</feature>
<organism evidence="2">
    <name type="scientific">Aquifex aeolicus</name>
    <dbReference type="NCBI Taxonomy" id="63363"/>
    <lineage>
        <taxon>Bacteria</taxon>
        <taxon>Pseudomonadati</taxon>
        <taxon>Aquificota</taxon>
        <taxon>Aquificia</taxon>
        <taxon>Aquificales</taxon>
        <taxon>Aquificaceae</taxon>
        <taxon>Aquifex</taxon>
    </lineage>
</organism>
<keyword evidence="1" id="KW-1133">Transmembrane helix</keyword>
<feature type="transmembrane region" description="Helical" evidence="1">
    <location>
        <begin position="40"/>
        <end position="61"/>
    </location>
</feature>
<feature type="transmembrane region" description="Helical" evidence="1">
    <location>
        <begin position="73"/>
        <end position="98"/>
    </location>
</feature>
<gene>
    <name evidence="2" type="ORF">ENJ61_04585</name>
</gene>
<comment type="caution">
    <text evidence="2">The sequence shown here is derived from an EMBL/GenBank/DDBJ whole genome shotgun (WGS) entry which is preliminary data.</text>
</comment>
<dbReference type="AlphaFoldDB" id="A0A7C5L756"/>
<reference evidence="2" key="1">
    <citation type="journal article" date="2020" name="mSystems">
        <title>Genome- and Community-Level Interaction Insights into Carbon Utilization and Element Cycling Functions of Hydrothermarchaeota in Hydrothermal Sediment.</title>
        <authorList>
            <person name="Zhou Z."/>
            <person name="Liu Y."/>
            <person name="Xu W."/>
            <person name="Pan J."/>
            <person name="Luo Z.H."/>
            <person name="Li M."/>
        </authorList>
    </citation>
    <scope>NUCLEOTIDE SEQUENCE [LARGE SCALE GENOMIC DNA]</scope>
    <source>
        <strain evidence="2">HyVt-501</strain>
    </source>
</reference>
<dbReference type="PANTHER" id="PTHR37692">
    <property type="entry name" value="HYPOTHETICAL MEMBRANE SPANNING PROTEIN"/>
    <property type="match status" value="1"/>
</dbReference>
<evidence type="ECO:0000313" key="2">
    <source>
        <dbReference type="EMBL" id="HHJ64166.1"/>
    </source>
</evidence>
<dbReference type="EMBL" id="DRNB01000167">
    <property type="protein sequence ID" value="HHJ64166.1"/>
    <property type="molecule type" value="Genomic_DNA"/>
</dbReference>
<keyword evidence="1" id="KW-0472">Membrane</keyword>
<dbReference type="InterPro" id="IPR007352">
    <property type="entry name" value="DUF420"/>
</dbReference>
<sequence length="136" mass="15261">MGYEILTFLSLTTIGLSGILILTGLFLVKTGRRELHRKVMLTASFLALLFLIFYGLKYVMYPPKLYQGPHRGLYLFVMISHSILATLNIPLAAVTVFLGFTNRLSKHRRIAPITAVVWIYVAVSGWIIFALLKMGG</sequence>